<dbReference type="EMBL" id="CANHGI010000005">
    <property type="protein sequence ID" value="CAI5450831.1"/>
    <property type="molecule type" value="Genomic_DNA"/>
</dbReference>
<dbReference type="PANTHER" id="PTHR22751:SF284">
    <property type="entry name" value="G-PROTEIN COUPLED RECEPTORS FAMILY 1 PROFILE DOMAIN-CONTAINING PROTEIN"/>
    <property type="match status" value="1"/>
</dbReference>
<dbReference type="PROSITE" id="PS50262">
    <property type="entry name" value="G_PROTEIN_RECEP_F1_2"/>
    <property type="match status" value="1"/>
</dbReference>
<dbReference type="Pfam" id="PF10324">
    <property type="entry name" value="7TM_GPCR_Srw"/>
    <property type="match status" value="1"/>
</dbReference>
<gene>
    <name evidence="7" type="ORF">CAMP_LOCUS13468</name>
</gene>
<dbReference type="Gene3D" id="1.20.1070.10">
    <property type="entry name" value="Rhodopsin 7-helix transmembrane proteins"/>
    <property type="match status" value="1"/>
</dbReference>
<feature type="transmembrane region" description="Helical" evidence="5">
    <location>
        <begin position="232"/>
        <end position="251"/>
    </location>
</feature>
<feature type="transmembrane region" description="Helical" evidence="5">
    <location>
        <begin position="71"/>
        <end position="92"/>
    </location>
</feature>
<comment type="caution">
    <text evidence="7">The sequence shown here is derived from an EMBL/GenBank/DDBJ whole genome shotgun (WGS) entry which is preliminary data.</text>
</comment>
<dbReference type="SUPFAM" id="SSF81321">
    <property type="entry name" value="Family A G protein-coupled receptor-like"/>
    <property type="match status" value="1"/>
</dbReference>
<reference evidence="7" key="1">
    <citation type="submission" date="2022-11" db="EMBL/GenBank/DDBJ databases">
        <authorList>
            <person name="Kikuchi T."/>
        </authorList>
    </citation>
    <scope>NUCLEOTIDE SEQUENCE</scope>
    <source>
        <strain evidence="7">PS1010</strain>
    </source>
</reference>
<keyword evidence="4 5" id="KW-0472">Membrane</keyword>
<dbReference type="GO" id="GO:0008528">
    <property type="term" value="F:G protein-coupled peptide receptor activity"/>
    <property type="evidence" value="ECO:0007669"/>
    <property type="project" value="InterPro"/>
</dbReference>
<evidence type="ECO:0000256" key="2">
    <source>
        <dbReference type="ARBA" id="ARBA00022692"/>
    </source>
</evidence>
<feature type="transmembrane region" description="Helical" evidence="5">
    <location>
        <begin position="317"/>
        <end position="336"/>
    </location>
</feature>
<dbReference type="InterPro" id="IPR017452">
    <property type="entry name" value="GPCR_Rhodpsn_7TM"/>
</dbReference>
<keyword evidence="8" id="KW-1185">Reference proteome</keyword>
<sequence>MPAKSDCNATKALVFTPELPIIKTISYFASETYDISLIILLCILFFGFVLQIFHLFILSRKNMAHLMMLKPLLILMISAIFLSIVSFIKYFIEFLADTICGVEYSYINNLFELINIIVFTISHEAIIRCVIFITLTRVNIVIETRYSRKYRIPEKLLFWFTIISVVLVFVNQVVRIFAREIDEILDAESYSEIYRQYSQNNCTITANTRLWRIHIKTIECELTRLRSIVSTVAGEIIPCIILLVSTIFLSLEVRRIAENDPNSEKKKKSGQNVRALIIFLILFFLSEIPLAIIYGIGMISTADFSAIDVMYVQEDCFIFLNLNIGIFVYCTMSSLYRDTVAMVFGAKSQNILEVQRQQSKAVRN</sequence>
<keyword evidence="2 5" id="KW-0812">Transmembrane</keyword>
<protein>
    <recommendedName>
        <fullName evidence="6">G-protein coupled receptors family 1 profile domain-containing protein</fullName>
    </recommendedName>
</protein>
<evidence type="ECO:0000256" key="5">
    <source>
        <dbReference type="SAM" id="Phobius"/>
    </source>
</evidence>
<feature type="domain" description="G-protein coupled receptors family 1 profile" evidence="6">
    <location>
        <begin position="50"/>
        <end position="329"/>
    </location>
</feature>
<accession>A0A9P1ITH2</accession>
<evidence type="ECO:0000313" key="7">
    <source>
        <dbReference type="EMBL" id="CAI5450831.1"/>
    </source>
</evidence>
<dbReference type="AlphaFoldDB" id="A0A9P1ITH2"/>
<evidence type="ECO:0000259" key="6">
    <source>
        <dbReference type="PROSITE" id="PS50262"/>
    </source>
</evidence>
<proteinExistence type="predicted"/>
<dbReference type="GO" id="GO:0016020">
    <property type="term" value="C:membrane"/>
    <property type="evidence" value="ECO:0007669"/>
    <property type="project" value="UniProtKB-SubCell"/>
</dbReference>
<name>A0A9P1ITH2_9PELO</name>
<organism evidence="7 8">
    <name type="scientific">Caenorhabditis angaria</name>
    <dbReference type="NCBI Taxonomy" id="860376"/>
    <lineage>
        <taxon>Eukaryota</taxon>
        <taxon>Metazoa</taxon>
        <taxon>Ecdysozoa</taxon>
        <taxon>Nematoda</taxon>
        <taxon>Chromadorea</taxon>
        <taxon>Rhabditida</taxon>
        <taxon>Rhabditina</taxon>
        <taxon>Rhabditomorpha</taxon>
        <taxon>Rhabditoidea</taxon>
        <taxon>Rhabditidae</taxon>
        <taxon>Peloderinae</taxon>
        <taxon>Caenorhabditis</taxon>
    </lineage>
</organism>
<comment type="subcellular location">
    <subcellularLocation>
        <location evidence="1">Membrane</location>
    </subcellularLocation>
</comment>
<dbReference type="PANTHER" id="PTHR22751">
    <property type="entry name" value="G-PROTEIN COUPLED RECEPTOR-RELATED"/>
    <property type="match status" value="1"/>
</dbReference>
<feature type="transmembrane region" description="Helical" evidence="5">
    <location>
        <begin position="112"/>
        <end position="135"/>
    </location>
</feature>
<feature type="transmembrane region" description="Helical" evidence="5">
    <location>
        <begin position="272"/>
        <end position="297"/>
    </location>
</feature>
<evidence type="ECO:0000256" key="3">
    <source>
        <dbReference type="ARBA" id="ARBA00022989"/>
    </source>
</evidence>
<dbReference type="OrthoDB" id="10580949at2759"/>
<dbReference type="InterPro" id="IPR019427">
    <property type="entry name" value="7TM_GPCR_serpentine_rcpt_Srw"/>
</dbReference>
<dbReference type="Proteomes" id="UP001152747">
    <property type="component" value="Unassembled WGS sequence"/>
</dbReference>
<feature type="transmembrane region" description="Helical" evidence="5">
    <location>
        <begin position="35"/>
        <end position="59"/>
    </location>
</feature>
<evidence type="ECO:0000256" key="4">
    <source>
        <dbReference type="ARBA" id="ARBA00023136"/>
    </source>
</evidence>
<feature type="transmembrane region" description="Helical" evidence="5">
    <location>
        <begin position="156"/>
        <end position="178"/>
    </location>
</feature>
<keyword evidence="3 5" id="KW-1133">Transmembrane helix</keyword>
<evidence type="ECO:0000256" key="1">
    <source>
        <dbReference type="ARBA" id="ARBA00004370"/>
    </source>
</evidence>
<evidence type="ECO:0000313" key="8">
    <source>
        <dbReference type="Proteomes" id="UP001152747"/>
    </source>
</evidence>